<reference evidence="2 3" key="1">
    <citation type="journal article" date="2019" name="Mol. Biol. Evol.">
        <title>Blast fungal genomes show frequent chromosomal changes, gene gains and losses, and effector gene turnover.</title>
        <authorList>
            <person name="Gomez Luciano L.B."/>
            <person name="Jason Tsai I."/>
            <person name="Chuma I."/>
            <person name="Tosa Y."/>
            <person name="Chen Y.H."/>
            <person name="Li J.Y."/>
            <person name="Li M.Y."/>
            <person name="Jade Lu M.Y."/>
            <person name="Nakayashiki H."/>
            <person name="Li W.H."/>
        </authorList>
    </citation>
    <scope>NUCLEOTIDE SEQUENCE [LARGE SCALE GENOMIC DNA]</scope>
    <source>
        <strain evidence="2">MZ5-1-6</strain>
    </source>
</reference>
<name>A0A4P7NMM3_PYROR</name>
<organism evidence="2 3">
    <name type="scientific">Pyricularia oryzae</name>
    <name type="common">Rice blast fungus</name>
    <name type="synonym">Magnaporthe oryzae</name>
    <dbReference type="NCBI Taxonomy" id="318829"/>
    <lineage>
        <taxon>Eukaryota</taxon>
        <taxon>Fungi</taxon>
        <taxon>Dikarya</taxon>
        <taxon>Ascomycota</taxon>
        <taxon>Pezizomycotina</taxon>
        <taxon>Sordariomycetes</taxon>
        <taxon>Sordariomycetidae</taxon>
        <taxon>Magnaporthales</taxon>
        <taxon>Pyriculariaceae</taxon>
        <taxon>Pyricularia</taxon>
    </lineage>
</organism>
<dbReference type="EMBL" id="CP034208">
    <property type="protein sequence ID" value="QBZ63349.1"/>
    <property type="molecule type" value="Genomic_DNA"/>
</dbReference>
<gene>
    <name evidence="2" type="ORF">PoMZ_12247</name>
</gene>
<evidence type="ECO:0000313" key="3">
    <source>
        <dbReference type="Proteomes" id="UP000294847"/>
    </source>
</evidence>
<protein>
    <submittedName>
        <fullName evidence="2">Uncharacterized protein</fullName>
    </submittedName>
</protein>
<proteinExistence type="predicted"/>
<feature type="signal peptide" evidence="1">
    <location>
        <begin position="1"/>
        <end position="18"/>
    </location>
</feature>
<dbReference type="AlphaFoldDB" id="A0A4P7NMM3"/>
<evidence type="ECO:0000313" key="2">
    <source>
        <dbReference type="EMBL" id="QBZ63349.1"/>
    </source>
</evidence>
<dbReference type="Proteomes" id="UP000294847">
    <property type="component" value="Chromosome 5"/>
</dbReference>
<sequence length="131" mass="13465">MRFSIACTIAVLLQTAFAAPLTAGNGPSVGTVEDSTNAVPHCQSGADYDHQGIAKRGKGTGRGCSRTIKGWIASAKCTCIDVGKGVNKGINNINAAAAKTNAELVRQVRNGGTELNAFGQKVTAKVKSVHP</sequence>
<feature type="chain" id="PRO_5020567088" evidence="1">
    <location>
        <begin position="19"/>
        <end position="131"/>
    </location>
</feature>
<keyword evidence="1" id="KW-0732">Signal</keyword>
<accession>A0A4P7NMM3</accession>
<evidence type="ECO:0000256" key="1">
    <source>
        <dbReference type="SAM" id="SignalP"/>
    </source>
</evidence>